<organism evidence="2 3">
    <name type="scientific">Parapedobacter koreensis</name>
    <dbReference type="NCBI Taxonomy" id="332977"/>
    <lineage>
        <taxon>Bacteria</taxon>
        <taxon>Pseudomonadati</taxon>
        <taxon>Bacteroidota</taxon>
        <taxon>Sphingobacteriia</taxon>
        <taxon>Sphingobacteriales</taxon>
        <taxon>Sphingobacteriaceae</taxon>
        <taxon>Parapedobacter</taxon>
    </lineage>
</organism>
<dbReference type="EMBL" id="FNZR01000011">
    <property type="protein sequence ID" value="SEL84379.1"/>
    <property type="molecule type" value="Genomic_DNA"/>
</dbReference>
<dbReference type="PROSITE" id="PS51257">
    <property type="entry name" value="PROKAR_LIPOPROTEIN"/>
    <property type="match status" value="1"/>
</dbReference>
<proteinExistence type="predicted"/>
<dbReference type="Gene3D" id="3.90.245.10">
    <property type="entry name" value="Ribonucleoside hydrolase-like"/>
    <property type="match status" value="1"/>
</dbReference>
<evidence type="ECO:0000259" key="1">
    <source>
        <dbReference type="Pfam" id="PF01156"/>
    </source>
</evidence>
<accession>A0A1H7TIQ6</accession>
<dbReference type="Proteomes" id="UP000198916">
    <property type="component" value="Unassembled WGS sequence"/>
</dbReference>
<evidence type="ECO:0000313" key="2">
    <source>
        <dbReference type="EMBL" id="SEL84379.1"/>
    </source>
</evidence>
<dbReference type="PANTHER" id="PTHR43264:SF1">
    <property type="entry name" value="INOSINE_URIDINE-PREFERRING NUCLEOSIDE HYDROLASE DOMAIN-CONTAINING PROTEIN"/>
    <property type="match status" value="1"/>
</dbReference>
<dbReference type="SUPFAM" id="SSF53590">
    <property type="entry name" value="Nucleoside hydrolase"/>
    <property type="match status" value="1"/>
</dbReference>
<dbReference type="STRING" id="332977.SAMN05421740_11179"/>
<evidence type="ECO:0000313" key="3">
    <source>
        <dbReference type="Proteomes" id="UP000198916"/>
    </source>
</evidence>
<dbReference type="AlphaFoldDB" id="A0A1H7TIQ6"/>
<sequence>MRISASFSVIASIGCIWCISCRSGTGPQATDAGHERKPKIIFDTDMGPDYDDVGAIAVLHALADSGECDVLATVASDAHPSIAPTIALFNRYFGRDSLPVGTAMRGAPDFTAENGWNDTLINTFAPDVRARSYPSAVEVYRRSLANQPANSVTIVTVGFLSNISALLDSQPDAYSELNGVDLVKAKVKQLVAMAGAFPEGSEFNVNKHAQASVNVISKWPRPILFSGFEIGAKIFTGSAVARQGGNNPVSKAYAYNLMTYTKEGETNRNSWDQTAVLCAVRSPEDYFYVNGPGKFTVSEDGSNTWDPTVDAGHYFISHKYPYAYIGKVIEALMLQASNRQ</sequence>
<dbReference type="PANTHER" id="PTHR43264">
    <property type="match status" value="1"/>
</dbReference>
<dbReference type="InterPro" id="IPR001910">
    <property type="entry name" value="Inosine/uridine_hydrolase_dom"/>
</dbReference>
<keyword evidence="3" id="KW-1185">Reference proteome</keyword>
<name>A0A1H7TIQ6_9SPHI</name>
<protein>
    <submittedName>
        <fullName evidence="2">Inosine-uridine nucleoside N-ribohydrolase</fullName>
    </submittedName>
</protein>
<keyword evidence="2" id="KW-0378">Hydrolase</keyword>
<feature type="domain" description="Inosine/uridine-preferring nucleoside hydrolase" evidence="1">
    <location>
        <begin position="40"/>
        <end position="287"/>
    </location>
</feature>
<dbReference type="GO" id="GO:0016799">
    <property type="term" value="F:hydrolase activity, hydrolyzing N-glycosyl compounds"/>
    <property type="evidence" value="ECO:0007669"/>
    <property type="project" value="InterPro"/>
</dbReference>
<dbReference type="InterPro" id="IPR036452">
    <property type="entry name" value="Ribo_hydro-like"/>
</dbReference>
<reference evidence="3" key="1">
    <citation type="submission" date="2016-10" db="EMBL/GenBank/DDBJ databases">
        <authorList>
            <person name="Varghese N."/>
            <person name="Submissions S."/>
        </authorList>
    </citation>
    <scope>NUCLEOTIDE SEQUENCE [LARGE SCALE GENOMIC DNA]</scope>
    <source>
        <strain evidence="3">Jip14</strain>
    </source>
</reference>
<gene>
    <name evidence="2" type="ORF">SAMN05421740_11179</name>
</gene>
<dbReference type="Pfam" id="PF01156">
    <property type="entry name" value="IU_nuc_hydro"/>
    <property type="match status" value="1"/>
</dbReference>